<dbReference type="EMBL" id="CAJVQA010017861">
    <property type="protein sequence ID" value="CAG8750795.1"/>
    <property type="molecule type" value="Genomic_DNA"/>
</dbReference>
<dbReference type="PANTHER" id="PTHR35385:SF2">
    <property type="entry name" value="PROTEIN B, PUTATIVE-RELATED"/>
    <property type="match status" value="1"/>
</dbReference>
<dbReference type="PANTHER" id="PTHR35385">
    <property type="entry name" value="PROTEIN B, PUTATIVE-RELATED-RELATED"/>
    <property type="match status" value="1"/>
</dbReference>
<dbReference type="Proteomes" id="UP000789759">
    <property type="component" value="Unassembled WGS sequence"/>
</dbReference>
<feature type="non-terminal residue" evidence="1">
    <location>
        <position position="260"/>
    </location>
</feature>
<dbReference type="OrthoDB" id="2317930at2759"/>
<sequence length="260" mass="29843">EESQVSIQRFMDLHKVTIKESGHVTSFRPISNETKNKIFKLFETGHNSSSTYHTYWEQLQLNYENNKEILADRAIASHKNDVFYLYKKYHDQHLGAKNSDEMFNQLAKEIAEFNNNDKKKAWMQTYIAPEKDNPRQPFILVILTNLMIHCYALQKVGELVYMDMTTRLDILNTPLTILSISTPASGLFLGVIFTSDESANTFTKALDVLRHLILSTVFGKCRGTIGPQVIITDDYKAKGQHCIIPGKMQLCFCVFFISCK</sequence>
<name>A0A9N9ITJ3_9GLOM</name>
<proteinExistence type="predicted"/>
<gene>
    <name evidence="1" type="ORF">CPELLU_LOCUS14693</name>
</gene>
<organism evidence="1 2">
    <name type="scientific">Cetraspora pellucida</name>
    <dbReference type="NCBI Taxonomy" id="1433469"/>
    <lineage>
        <taxon>Eukaryota</taxon>
        <taxon>Fungi</taxon>
        <taxon>Fungi incertae sedis</taxon>
        <taxon>Mucoromycota</taxon>
        <taxon>Glomeromycotina</taxon>
        <taxon>Glomeromycetes</taxon>
        <taxon>Diversisporales</taxon>
        <taxon>Gigasporaceae</taxon>
        <taxon>Cetraspora</taxon>
    </lineage>
</organism>
<dbReference type="AlphaFoldDB" id="A0A9N9ITJ3"/>
<accession>A0A9N9ITJ3</accession>
<comment type="caution">
    <text evidence="1">The sequence shown here is derived from an EMBL/GenBank/DDBJ whole genome shotgun (WGS) entry which is preliminary data.</text>
</comment>
<evidence type="ECO:0000313" key="2">
    <source>
        <dbReference type="Proteomes" id="UP000789759"/>
    </source>
</evidence>
<keyword evidence="2" id="KW-1185">Reference proteome</keyword>
<evidence type="ECO:0000313" key="1">
    <source>
        <dbReference type="EMBL" id="CAG8750795.1"/>
    </source>
</evidence>
<protein>
    <submittedName>
        <fullName evidence="1">22904_t:CDS:1</fullName>
    </submittedName>
</protein>
<reference evidence="1" key="1">
    <citation type="submission" date="2021-06" db="EMBL/GenBank/DDBJ databases">
        <authorList>
            <person name="Kallberg Y."/>
            <person name="Tangrot J."/>
            <person name="Rosling A."/>
        </authorList>
    </citation>
    <scope>NUCLEOTIDE SEQUENCE</scope>
    <source>
        <strain evidence="1">FL966</strain>
    </source>
</reference>